<protein>
    <submittedName>
        <fullName evidence="4">DUF2510 domain-containing protein</fullName>
    </submittedName>
</protein>
<keyword evidence="5" id="KW-1185">Reference proteome</keyword>
<gene>
    <name evidence="4" type="ORF">AADG42_15125</name>
</gene>
<sequence length="304" mass="31950">MQSPGWYPDPSGQPHSFRFWDGNAWTPVTTQDPNTPWPRPDQIGTFPQGGTGVARTAGKSRTPVIIAVAAAVVLALVALGGIFLTRGNGGGEGPTVSPAPASPGAATPGAATTPASAPTAGTGGDPVSPPQVTCTGGNDSYTRNRMETYTSTGVRYDGVPDWGFSFDRSYWTWLDDYSAMGDINLDGKKNEAGIVLGGVRFDNGFVVQEQAGALIASCLEGTLSVEEKTTAGPVTTEEMTLGGMKTYRTQLDYTAASADAPLKVSIYVIDSGQPRKWAQIITFHRPGSSAEPLIERALQSVRHI</sequence>
<keyword evidence="2" id="KW-1133">Transmembrane helix</keyword>
<evidence type="ECO:0000259" key="3">
    <source>
        <dbReference type="Pfam" id="PF10708"/>
    </source>
</evidence>
<feature type="region of interest" description="Disordered" evidence="1">
    <location>
        <begin position="91"/>
        <end position="141"/>
    </location>
</feature>
<evidence type="ECO:0000256" key="2">
    <source>
        <dbReference type="SAM" id="Phobius"/>
    </source>
</evidence>
<reference evidence="4 5" key="1">
    <citation type="submission" date="2024-04" db="EMBL/GenBank/DDBJ databases">
        <title>Isolation of an actinomycete strain from pig manure.</title>
        <authorList>
            <person name="Gong T."/>
            <person name="Yu Z."/>
            <person name="An M."/>
            <person name="Wei C."/>
            <person name="Yang W."/>
            <person name="Liu L."/>
        </authorList>
    </citation>
    <scope>NUCLEOTIDE SEQUENCE [LARGE SCALE GENOMIC DNA]</scope>
    <source>
        <strain evidence="4 5">ZF39</strain>
    </source>
</reference>
<evidence type="ECO:0000313" key="4">
    <source>
        <dbReference type="EMBL" id="XAN08580.1"/>
    </source>
</evidence>
<dbReference type="Proteomes" id="UP001442841">
    <property type="component" value="Chromosome"/>
</dbReference>
<accession>A0ABZ3FS49</accession>
<proteinExistence type="predicted"/>
<feature type="compositionally biased region" description="Polar residues" evidence="1">
    <location>
        <begin position="130"/>
        <end position="141"/>
    </location>
</feature>
<feature type="region of interest" description="Disordered" evidence="1">
    <location>
        <begin position="1"/>
        <end position="56"/>
    </location>
</feature>
<dbReference type="EMBL" id="CP154795">
    <property type="protein sequence ID" value="XAN08580.1"/>
    <property type="molecule type" value="Genomic_DNA"/>
</dbReference>
<keyword evidence="2" id="KW-0472">Membrane</keyword>
<evidence type="ECO:0000313" key="5">
    <source>
        <dbReference type="Proteomes" id="UP001442841"/>
    </source>
</evidence>
<feature type="transmembrane region" description="Helical" evidence="2">
    <location>
        <begin position="64"/>
        <end position="84"/>
    </location>
</feature>
<organism evidence="4 5">
    <name type="scientific">Ammonicoccus fulvus</name>
    <dbReference type="NCBI Taxonomy" id="3138240"/>
    <lineage>
        <taxon>Bacteria</taxon>
        <taxon>Bacillati</taxon>
        <taxon>Actinomycetota</taxon>
        <taxon>Actinomycetes</taxon>
        <taxon>Propionibacteriales</taxon>
        <taxon>Propionibacteriaceae</taxon>
        <taxon>Ammonicoccus</taxon>
    </lineage>
</organism>
<evidence type="ECO:0000256" key="1">
    <source>
        <dbReference type="SAM" id="MobiDB-lite"/>
    </source>
</evidence>
<dbReference type="RefSeq" id="WP_425310037.1">
    <property type="nucleotide sequence ID" value="NZ_CP154795.1"/>
</dbReference>
<dbReference type="Pfam" id="PF10708">
    <property type="entry name" value="DUF2510"/>
    <property type="match status" value="1"/>
</dbReference>
<dbReference type="InterPro" id="IPR018929">
    <property type="entry name" value="DUF2510"/>
</dbReference>
<keyword evidence="2" id="KW-0812">Transmembrane</keyword>
<feature type="compositionally biased region" description="Low complexity" evidence="1">
    <location>
        <begin position="94"/>
        <end position="120"/>
    </location>
</feature>
<feature type="domain" description="DUF2510" evidence="3">
    <location>
        <begin position="4"/>
        <end position="36"/>
    </location>
</feature>
<name>A0ABZ3FS49_9ACTN</name>